<dbReference type="EMBL" id="CP014854">
    <property type="protein sequence ID" value="ASI98271.1"/>
    <property type="molecule type" value="Genomic_DNA"/>
</dbReference>
<protein>
    <recommendedName>
        <fullName evidence="3">DUF2240 domain-containing protein</fullName>
    </recommendedName>
</protein>
<sequence length="132" mass="15088">MHPLKRAVEHKGSAEFTRSELVGILAFTLRIMDVKSAKELIARSIEGGLIEERNGRLVVNEALLGEEKRSEDIFGEMVDYIASVLGWEVEDVIEGIRAMRERYGDLDERVLAYLFGMDKGVDMSRFRERLEL</sequence>
<proteinExistence type="predicted"/>
<dbReference type="Pfam" id="PF09999">
    <property type="entry name" value="DUF2240"/>
    <property type="match status" value="1"/>
</dbReference>
<organism evidence="1 2">
    <name type="scientific">Thermococcus celer Vu 13 = JCM 8558</name>
    <dbReference type="NCBI Taxonomy" id="1293037"/>
    <lineage>
        <taxon>Archaea</taxon>
        <taxon>Methanobacteriati</taxon>
        <taxon>Methanobacteriota</taxon>
        <taxon>Thermococci</taxon>
        <taxon>Thermococcales</taxon>
        <taxon>Thermococcaceae</taxon>
        <taxon>Thermococcus</taxon>
    </lineage>
</organism>
<keyword evidence="2" id="KW-1185">Reference proteome</keyword>
<name>A0A218P019_THECE</name>
<evidence type="ECO:0000313" key="1">
    <source>
        <dbReference type="EMBL" id="ASI98271.1"/>
    </source>
</evidence>
<dbReference type="GeneID" id="33323313"/>
<evidence type="ECO:0008006" key="3">
    <source>
        <dbReference type="Google" id="ProtNLM"/>
    </source>
</evidence>
<evidence type="ECO:0000313" key="2">
    <source>
        <dbReference type="Proteomes" id="UP000197156"/>
    </source>
</evidence>
<dbReference type="Proteomes" id="UP000197156">
    <property type="component" value="Chromosome"/>
</dbReference>
<reference evidence="1 2" key="1">
    <citation type="submission" date="2016-03" db="EMBL/GenBank/DDBJ databases">
        <title>Complete genome sequence of Thermococcus celer.</title>
        <authorList>
            <person name="Oger P.M."/>
        </authorList>
    </citation>
    <scope>NUCLEOTIDE SEQUENCE [LARGE SCALE GENOMIC DNA]</scope>
    <source>
        <strain evidence="1 2">Vu 13</strain>
    </source>
</reference>
<dbReference type="OrthoDB" id="86203at2157"/>
<gene>
    <name evidence="1" type="ORF">A3L02_01145</name>
</gene>
<dbReference type="RefSeq" id="WP_088862239.1">
    <property type="nucleotide sequence ID" value="NZ_CP014854.1"/>
</dbReference>
<dbReference type="AlphaFoldDB" id="A0A218P019"/>
<dbReference type="InterPro" id="IPR018716">
    <property type="entry name" value="DUF2240"/>
</dbReference>
<dbReference type="KEGG" id="tce:A3L02_01145"/>
<accession>A0A218P019</accession>